<keyword evidence="3" id="KW-1185">Reference proteome</keyword>
<reference evidence="3" key="1">
    <citation type="submission" date="2019-12" db="EMBL/GenBank/DDBJ databases">
        <title>Complete genome of Terracaulis silvestris 0127_4.</title>
        <authorList>
            <person name="Vieira S."/>
            <person name="Riedel T."/>
            <person name="Sproer C."/>
            <person name="Pascual J."/>
            <person name="Boedeker C."/>
            <person name="Overmann J."/>
        </authorList>
    </citation>
    <scope>NUCLEOTIDE SEQUENCE [LARGE SCALE GENOMIC DNA]</scope>
    <source>
        <strain evidence="3">0127_4</strain>
    </source>
</reference>
<sequence length="166" mass="17591">MRRGIFAAFVAASALLTLNAAALDAPAVGTDSNLPVPRFVSLKSEGANGRHGPGLEHRVDWIYERAGLPLQVTAESGPWRRVVDPDGATVWMHAQNLDQRRTVYITEPATLRRTAHENASPVAYLSAGVIGALTGCDGDYRRVAVGGRVGWVEAGTLWGGDCAGLS</sequence>
<accession>A0A6I6MSJ1</accession>
<proteinExistence type="predicted"/>
<evidence type="ECO:0000313" key="2">
    <source>
        <dbReference type="EMBL" id="QGZ97111.1"/>
    </source>
</evidence>
<feature type="signal peptide" evidence="1">
    <location>
        <begin position="1"/>
        <end position="22"/>
    </location>
</feature>
<dbReference type="KEGG" id="tsv:DSM104635_03977"/>
<dbReference type="InterPro" id="IPR010466">
    <property type="entry name" value="DUF1058"/>
</dbReference>
<gene>
    <name evidence="2" type="ORF">DSM104635_03977</name>
</gene>
<organism evidence="2 3">
    <name type="scientific">Terricaulis silvestris</name>
    <dbReference type="NCBI Taxonomy" id="2686094"/>
    <lineage>
        <taxon>Bacteria</taxon>
        <taxon>Pseudomonadati</taxon>
        <taxon>Pseudomonadota</taxon>
        <taxon>Alphaproteobacteria</taxon>
        <taxon>Caulobacterales</taxon>
        <taxon>Caulobacteraceae</taxon>
        <taxon>Terricaulis</taxon>
    </lineage>
</organism>
<keyword evidence="1" id="KW-0732">Signal</keyword>
<protein>
    <submittedName>
        <fullName evidence="2">Bacterial SH3 domain protein</fullName>
    </submittedName>
</protein>
<dbReference type="RefSeq" id="WP_158767936.1">
    <property type="nucleotide sequence ID" value="NZ_CP047045.1"/>
</dbReference>
<dbReference type="Proteomes" id="UP000431269">
    <property type="component" value="Chromosome"/>
</dbReference>
<name>A0A6I6MSJ1_9CAUL</name>
<evidence type="ECO:0000256" key="1">
    <source>
        <dbReference type="SAM" id="SignalP"/>
    </source>
</evidence>
<dbReference type="AlphaFoldDB" id="A0A6I6MSJ1"/>
<dbReference type="EMBL" id="CP047045">
    <property type="protein sequence ID" value="QGZ97111.1"/>
    <property type="molecule type" value="Genomic_DNA"/>
</dbReference>
<evidence type="ECO:0000313" key="3">
    <source>
        <dbReference type="Proteomes" id="UP000431269"/>
    </source>
</evidence>
<dbReference type="Pfam" id="PF06347">
    <property type="entry name" value="SH3_4"/>
    <property type="match status" value="2"/>
</dbReference>
<feature type="chain" id="PRO_5026110840" evidence="1">
    <location>
        <begin position="23"/>
        <end position="166"/>
    </location>
</feature>